<feature type="region of interest" description="Disordered" evidence="9">
    <location>
        <begin position="1"/>
        <end position="30"/>
    </location>
</feature>
<feature type="region of interest" description="Disordered" evidence="9">
    <location>
        <begin position="1204"/>
        <end position="1363"/>
    </location>
</feature>
<feature type="region of interest" description="Disordered" evidence="9">
    <location>
        <begin position="337"/>
        <end position="359"/>
    </location>
</feature>
<feature type="compositionally biased region" description="Basic and acidic residues" evidence="9">
    <location>
        <begin position="1"/>
        <end position="10"/>
    </location>
</feature>
<feature type="binding site" evidence="8">
    <location>
        <position position="1584"/>
    </location>
    <ligand>
        <name>ATP</name>
        <dbReference type="ChEBI" id="CHEBI:30616"/>
    </ligand>
</feature>
<dbReference type="Gene3D" id="1.10.510.10">
    <property type="entry name" value="Transferase(Phosphotransferase) domain 1"/>
    <property type="match status" value="1"/>
</dbReference>
<comment type="catalytic activity">
    <reaction evidence="7">
        <text>L-seryl-[protein] + ATP = O-phospho-L-seryl-[protein] + ADP + H(+)</text>
        <dbReference type="Rhea" id="RHEA:17989"/>
        <dbReference type="Rhea" id="RHEA-COMP:9863"/>
        <dbReference type="Rhea" id="RHEA-COMP:11604"/>
        <dbReference type="ChEBI" id="CHEBI:15378"/>
        <dbReference type="ChEBI" id="CHEBI:29999"/>
        <dbReference type="ChEBI" id="CHEBI:30616"/>
        <dbReference type="ChEBI" id="CHEBI:83421"/>
        <dbReference type="ChEBI" id="CHEBI:456216"/>
        <dbReference type="EC" id="2.7.11.24"/>
    </reaction>
    <physiologicalReaction direction="left-to-right" evidence="7">
        <dbReference type="Rhea" id="RHEA:17990"/>
    </physiologicalReaction>
</comment>
<dbReference type="CDD" id="cd06629">
    <property type="entry name" value="STKc_Bck1_like"/>
    <property type="match status" value="1"/>
</dbReference>
<dbReference type="PANTHER" id="PTHR48016">
    <property type="entry name" value="MAP KINASE KINASE KINASE SSK2-RELATED-RELATED"/>
    <property type="match status" value="1"/>
</dbReference>
<dbReference type="InterPro" id="IPR050538">
    <property type="entry name" value="MAP_kinase_kinase_kinase"/>
</dbReference>
<feature type="compositionally biased region" description="Basic and acidic residues" evidence="9">
    <location>
        <begin position="267"/>
        <end position="278"/>
    </location>
</feature>
<keyword evidence="3 8" id="KW-0547">Nucleotide-binding</keyword>
<evidence type="ECO:0000256" key="3">
    <source>
        <dbReference type="ARBA" id="ARBA00022741"/>
    </source>
</evidence>
<evidence type="ECO:0000256" key="2">
    <source>
        <dbReference type="ARBA" id="ARBA00022679"/>
    </source>
</evidence>
<dbReference type="PROSITE" id="PS00108">
    <property type="entry name" value="PROTEIN_KINASE_ST"/>
    <property type="match status" value="1"/>
</dbReference>
<evidence type="ECO:0000256" key="4">
    <source>
        <dbReference type="ARBA" id="ARBA00022777"/>
    </source>
</evidence>
<name>A0ABQ9NU92_9PEZI</name>
<feature type="compositionally biased region" description="Polar residues" evidence="9">
    <location>
        <begin position="613"/>
        <end position="638"/>
    </location>
</feature>
<dbReference type="SUPFAM" id="SSF56112">
    <property type="entry name" value="Protein kinase-like (PK-like)"/>
    <property type="match status" value="1"/>
</dbReference>
<evidence type="ECO:0000313" key="12">
    <source>
        <dbReference type="Proteomes" id="UP001172684"/>
    </source>
</evidence>
<dbReference type="SMART" id="SM00220">
    <property type="entry name" value="S_TKc"/>
    <property type="match status" value="1"/>
</dbReference>
<dbReference type="EC" id="2.7.11.24" evidence="1"/>
<feature type="compositionally biased region" description="Polar residues" evidence="9">
    <location>
        <begin position="1220"/>
        <end position="1239"/>
    </location>
</feature>
<dbReference type="GO" id="GO:0004709">
    <property type="term" value="F:MAP kinase kinase kinase activity"/>
    <property type="evidence" value="ECO:0007669"/>
    <property type="project" value="UniProtKB-EC"/>
</dbReference>
<feature type="region of interest" description="Disordered" evidence="9">
    <location>
        <begin position="441"/>
        <end position="541"/>
    </location>
</feature>
<feature type="region of interest" description="Disordered" evidence="9">
    <location>
        <begin position="578"/>
        <end position="750"/>
    </location>
</feature>
<reference evidence="11" key="1">
    <citation type="submission" date="2022-10" db="EMBL/GenBank/DDBJ databases">
        <title>Culturing micro-colonial fungi from biological soil crusts in the Mojave desert and describing Neophaeococcomyces mojavensis, and introducing the new genera and species Taxawa tesnikishii.</title>
        <authorList>
            <person name="Kurbessoian T."/>
            <person name="Stajich J.E."/>
        </authorList>
    </citation>
    <scope>NUCLEOTIDE SEQUENCE</scope>
    <source>
        <strain evidence="11">TK_1</strain>
    </source>
</reference>
<feature type="compositionally biased region" description="Basic and acidic residues" evidence="9">
    <location>
        <begin position="728"/>
        <end position="750"/>
    </location>
</feature>
<feature type="region of interest" description="Disordered" evidence="9">
    <location>
        <begin position="1000"/>
        <end position="1166"/>
    </location>
</feature>
<feature type="compositionally biased region" description="Low complexity" evidence="9">
    <location>
        <begin position="1091"/>
        <end position="1114"/>
    </location>
</feature>
<evidence type="ECO:0000256" key="7">
    <source>
        <dbReference type="ARBA" id="ARBA00048130"/>
    </source>
</evidence>
<feature type="compositionally biased region" description="Polar residues" evidence="9">
    <location>
        <begin position="51"/>
        <end position="63"/>
    </location>
</feature>
<feature type="compositionally biased region" description="Gly residues" evidence="9">
    <location>
        <begin position="1854"/>
        <end position="1864"/>
    </location>
</feature>
<evidence type="ECO:0000256" key="9">
    <source>
        <dbReference type="SAM" id="MobiDB-lite"/>
    </source>
</evidence>
<keyword evidence="12" id="KW-1185">Reference proteome</keyword>
<feature type="region of interest" description="Disordered" evidence="9">
    <location>
        <begin position="1848"/>
        <end position="1872"/>
    </location>
</feature>
<feature type="region of interest" description="Disordered" evidence="9">
    <location>
        <begin position="235"/>
        <end position="308"/>
    </location>
</feature>
<feature type="region of interest" description="Disordered" evidence="9">
    <location>
        <begin position="929"/>
        <end position="960"/>
    </location>
</feature>
<evidence type="ECO:0000256" key="8">
    <source>
        <dbReference type="PROSITE-ProRule" id="PRU10141"/>
    </source>
</evidence>
<feature type="compositionally biased region" description="Basic and acidic residues" evidence="9">
    <location>
        <begin position="940"/>
        <end position="960"/>
    </location>
</feature>
<dbReference type="Proteomes" id="UP001172684">
    <property type="component" value="Unassembled WGS sequence"/>
</dbReference>
<feature type="compositionally biased region" description="Polar residues" evidence="9">
    <location>
        <begin position="337"/>
        <end position="350"/>
    </location>
</feature>
<feature type="compositionally biased region" description="Basic and acidic residues" evidence="9">
    <location>
        <begin position="1000"/>
        <end position="1012"/>
    </location>
</feature>
<evidence type="ECO:0000313" key="11">
    <source>
        <dbReference type="EMBL" id="KAJ9665960.1"/>
    </source>
</evidence>
<feature type="compositionally biased region" description="Pro residues" evidence="9">
    <location>
        <begin position="122"/>
        <end position="135"/>
    </location>
</feature>
<feature type="compositionally biased region" description="Polar residues" evidence="9">
    <location>
        <begin position="446"/>
        <end position="465"/>
    </location>
</feature>
<evidence type="ECO:0000256" key="1">
    <source>
        <dbReference type="ARBA" id="ARBA00012411"/>
    </source>
</evidence>
<feature type="compositionally biased region" description="Polar residues" evidence="9">
    <location>
        <begin position="690"/>
        <end position="699"/>
    </location>
</feature>
<dbReference type="Pfam" id="PF00069">
    <property type="entry name" value="Pkinase"/>
    <property type="match status" value="1"/>
</dbReference>
<sequence>MSGNNRERSSSARSNAPDIPPSRRTASPYRQAALASDLILKDVPNINNSASALFVPSQGTGSPYPSLSTATPPQPPSPRPRAHTFADPGAAQHPNNLRRGAPQGAMYQTGGRHVAPQGTPDAPRPYLPPPPPPAASTPVQHGMSLPPPPPRPMPQHQHGLMIPPPPGAPPGSAQGYYRHYPPPPTPVQHIQYNPNAYQGYQQAYGMGMPPPQHGESQPLTSATYIPGGESFGPGVGIPPLHAPSRPYADHPSYYRGGSVDYSAGADNPRDNTSTRRSNDTATTTPGDEGLYADSRAYQNAPPTPGHRQQLNQAIAQEHHPSNHSTGPSVNTLKRTDTYQQHSDGTSASTPISPPEPGSEWPIERVLIWLAANGFSNEWQETFKTLDLHGSQFLEIGRGHNSKGNFAIMHQLIFPQLAKECAKSGNEAKERDEGKRLRRLVRGIADTGSSSNLKPGPNRRSSTQYLPSAGTDGGIENSPKLNQPGGALSTPVTAGGGEDSPGRHFPMTLNSPAPVPKRRSSNTRIFTMPPLGQLGDQTSENGARSQFTQSILGGIEENRTSNKHSPNASGEFNNHREMLKRASPHQSPRLQSARLAQPPSGNVPAPSSGRYYHNKTNSADSNVSNTAVYNATQPPSQTTDNRRNATEGARPPPIDSAPRSNSDEPTSAKEHKGFLERFRRRRKDDTHPSPEESSLDSPTSPGGLHYERPKAPFARPGINSSQTSLNERPPSRRQVESEKPNGAPPRERALVRDPESRKFVFATPDGWNFRLIEITDVASAAALRNEICKGLGIPSTPDVTLHLTAPGQTEYDEALNDGLLMLARSKFADPQGSLKIFVNSPAPAPGSAGIGLGFTSNLNSPYGRMSFSGRPIDDATCARLYGTMPFQPDSPVIGSEESTLVPGKAEAVRNLVRGSETSAEAAAQRIPNNDRTWEVGGNVPETERRQLEQKAEEHRKMNEQKQKAYLEERRRRLGQESPVEGSSGFGIRGRGVNFDYRRDSPYEEKTKQFEVKPKPLVPLREAPSKPPVETDTLIKVNSLSKKTGGKVRTSWSEQDEAQRKRRSGERAAEAAGMDAAHRARRKAIPDGPSTTSGIGAALIGAGKLSGLVGAPTAPTSAPPPPPTTSPPAPPSETDTKPRRAMASVDFREPGTASPGGSPRSPSYTLSKGNMMFKIPDYEEDVPEDVVLGKPALTLQMPAKNPLIAKLQAEQGAVRGGPSPEVSPSTTQAPQSNLSRVSSRRSYGPSLDFQEPDVAFERKPPAPSQQDSDDDSDDGLFAMPLAKKQPTPVPTPQPSVNGESPKQRPSLSVKTSRSKVRVESPRRSAEHSATTNHAESDARDSQPGGDRFPPQSAGSPWSADSPDESLRYARNRKSFASDVWANRPPAEALVEHLDEFFPNVNLDQPQPVIEEEMEQLPSPTTNGNLTGSSLAPSRTTTPGTSADEADTLGSDESTLKRGDTIKTVAQRNIRKSGGLGRAKSIREVVKGAYQQPGTQALPGPSRVNTLRGGDIVRRKSTKMFGARIEQVKPPRGSRLFQLDTIPQAHSPVPQRQPTFRWVKGQLIGKGTFGRVYLGMNVTTGELIAVKQVEVKPKAAGQDEDKMREMVKALDQEIDTMQHLDHVNIVQYLGCERKEYSISIFLEYIPGGSIGSCLRKHGKFEEPVVSSLTRQSLNGLAYLHREGILHRDLKADNILLDLDGTCKISDFGISKKTDNIYGNDATNSMQGSVFWMAPEVIRSQGQGYSAKVDIWSLGCVVLEMFAGSRPWSKEEAIGAIYKLGSLNQAPPIPDDVCQSISPAAISFMYDCFTIDPADRPTAETLLRSPFCFTDPHYNFCDTELYAKIRPLDRQPWDLGQGQQGQGQGQGQGQQHQQQR</sequence>
<keyword evidence="2 11" id="KW-0808">Transferase</keyword>
<dbReference type="PANTHER" id="PTHR48016:SF48">
    <property type="entry name" value="SERINE_THREONINE-PROTEIN KINASE BCK1_SLK1_SSP31"/>
    <property type="match status" value="1"/>
</dbReference>
<keyword evidence="5 8" id="KW-0067">ATP-binding</keyword>
<dbReference type="InterPro" id="IPR011009">
    <property type="entry name" value="Kinase-like_dom_sf"/>
</dbReference>
<dbReference type="PROSITE" id="PS00107">
    <property type="entry name" value="PROTEIN_KINASE_ATP"/>
    <property type="match status" value="1"/>
</dbReference>
<evidence type="ECO:0000256" key="6">
    <source>
        <dbReference type="ARBA" id="ARBA00047919"/>
    </source>
</evidence>
<proteinExistence type="predicted"/>
<feature type="region of interest" description="Disordered" evidence="9">
    <location>
        <begin position="51"/>
        <end position="191"/>
    </location>
</feature>
<evidence type="ECO:0000259" key="10">
    <source>
        <dbReference type="PROSITE" id="PS50011"/>
    </source>
</evidence>
<dbReference type="PROSITE" id="PS50011">
    <property type="entry name" value="PROTEIN_KINASE_DOM"/>
    <property type="match status" value="1"/>
</dbReference>
<feature type="compositionally biased region" description="Pro residues" evidence="9">
    <location>
        <begin position="1115"/>
        <end position="1129"/>
    </location>
</feature>
<dbReference type="InterPro" id="IPR008271">
    <property type="entry name" value="Ser/Thr_kinase_AS"/>
</dbReference>
<dbReference type="InterPro" id="IPR017441">
    <property type="entry name" value="Protein_kinase_ATP_BS"/>
</dbReference>
<protein>
    <recommendedName>
        <fullName evidence="1">mitogen-activated protein kinase</fullName>
        <ecNumber evidence="1">2.7.11.24</ecNumber>
    </recommendedName>
</protein>
<feature type="compositionally biased region" description="Polar residues" evidence="9">
    <location>
        <begin position="1415"/>
        <end position="1438"/>
    </location>
</feature>
<gene>
    <name evidence="11" type="primary">BCK1</name>
    <name evidence="11" type="ORF">H2201_003871</name>
</gene>
<feature type="compositionally biased region" description="Polar residues" evidence="9">
    <location>
        <begin position="1295"/>
        <end position="1309"/>
    </location>
</feature>
<comment type="caution">
    <text evidence="11">The sequence shown here is derived from an EMBL/GenBank/DDBJ whole genome shotgun (WGS) entry which is preliminary data.</text>
</comment>
<organism evidence="11 12">
    <name type="scientific">Coniosporium apollinis</name>
    <dbReference type="NCBI Taxonomy" id="61459"/>
    <lineage>
        <taxon>Eukaryota</taxon>
        <taxon>Fungi</taxon>
        <taxon>Dikarya</taxon>
        <taxon>Ascomycota</taxon>
        <taxon>Pezizomycotina</taxon>
        <taxon>Dothideomycetes</taxon>
        <taxon>Dothideomycetes incertae sedis</taxon>
        <taxon>Coniosporium</taxon>
    </lineage>
</organism>
<feature type="compositionally biased region" description="Basic and acidic residues" evidence="9">
    <location>
        <begin position="665"/>
        <end position="689"/>
    </location>
</feature>
<keyword evidence="4 11" id="KW-0418">Kinase</keyword>
<dbReference type="InterPro" id="IPR000719">
    <property type="entry name" value="Prot_kinase_dom"/>
</dbReference>
<feature type="region of interest" description="Disordered" evidence="9">
    <location>
        <begin position="1412"/>
        <end position="1452"/>
    </location>
</feature>
<evidence type="ECO:0000256" key="5">
    <source>
        <dbReference type="ARBA" id="ARBA00022840"/>
    </source>
</evidence>
<dbReference type="EMBL" id="JAPDRL010000023">
    <property type="protein sequence ID" value="KAJ9665960.1"/>
    <property type="molecule type" value="Genomic_DNA"/>
</dbReference>
<accession>A0ABQ9NU92</accession>
<feature type="compositionally biased region" description="Basic and acidic residues" evidence="9">
    <location>
        <begin position="1314"/>
        <end position="1324"/>
    </location>
</feature>
<comment type="catalytic activity">
    <reaction evidence="6">
        <text>L-threonyl-[protein] + ATP = O-phospho-L-threonyl-[protein] + ADP + H(+)</text>
        <dbReference type="Rhea" id="RHEA:46608"/>
        <dbReference type="Rhea" id="RHEA-COMP:11060"/>
        <dbReference type="Rhea" id="RHEA-COMP:11605"/>
        <dbReference type="ChEBI" id="CHEBI:15378"/>
        <dbReference type="ChEBI" id="CHEBI:30013"/>
        <dbReference type="ChEBI" id="CHEBI:30616"/>
        <dbReference type="ChEBI" id="CHEBI:61977"/>
        <dbReference type="ChEBI" id="CHEBI:456216"/>
        <dbReference type="EC" id="2.7.11.24"/>
    </reaction>
    <physiologicalReaction direction="left-to-right" evidence="6">
        <dbReference type="Rhea" id="RHEA:46609"/>
    </physiologicalReaction>
</comment>
<feature type="domain" description="Protein kinase" evidence="10">
    <location>
        <begin position="1555"/>
        <end position="1824"/>
    </location>
</feature>